<proteinExistence type="predicted"/>
<evidence type="ECO:0000256" key="1">
    <source>
        <dbReference type="SAM" id="MobiDB-lite"/>
    </source>
</evidence>
<organism evidence="2 3">
    <name type="scientific">Ascobolus immersus RN42</name>
    <dbReference type="NCBI Taxonomy" id="1160509"/>
    <lineage>
        <taxon>Eukaryota</taxon>
        <taxon>Fungi</taxon>
        <taxon>Dikarya</taxon>
        <taxon>Ascomycota</taxon>
        <taxon>Pezizomycotina</taxon>
        <taxon>Pezizomycetes</taxon>
        <taxon>Pezizales</taxon>
        <taxon>Ascobolaceae</taxon>
        <taxon>Ascobolus</taxon>
    </lineage>
</organism>
<accession>A0A3N4HJJ1</accession>
<protein>
    <submittedName>
        <fullName evidence="2">Uncharacterized protein</fullName>
    </submittedName>
</protein>
<evidence type="ECO:0000313" key="2">
    <source>
        <dbReference type="EMBL" id="RPA73477.1"/>
    </source>
</evidence>
<feature type="region of interest" description="Disordered" evidence="1">
    <location>
        <begin position="177"/>
        <end position="197"/>
    </location>
</feature>
<dbReference type="Proteomes" id="UP000275078">
    <property type="component" value="Unassembled WGS sequence"/>
</dbReference>
<sequence length="279" mass="30977">MAALKPFCDDCEPWLDSDGEIEDHGLECPQIVSTIVIARAAKPSPVSICIFRAKDSYFYCPIAGCDYRESDEKTFRQHCIIITLNTTLAPHLWPIVLKEEVKGRNKRSKDLCYRPVGGPTNAIAPKIERLPSRLSSAPGTVKAAQNTTEASMALSPQGPRAVLSDAGRNTVEAAQSRAPHGHADDADNLFIPPSSPPIKGLQLRQLPEASKKRKAPSSMATGDLRAALTAEYRQRLLDEMMKMMADPDADLDESSKRREKFKAWFEERLKMIEDTEERV</sequence>
<keyword evidence="3" id="KW-1185">Reference proteome</keyword>
<evidence type="ECO:0000313" key="3">
    <source>
        <dbReference type="Proteomes" id="UP000275078"/>
    </source>
</evidence>
<dbReference type="EMBL" id="ML119820">
    <property type="protein sequence ID" value="RPA73477.1"/>
    <property type="molecule type" value="Genomic_DNA"/>
</dbReference>
<reference evidence="2 3" key="1">
    <citation type="journal article" date="2018" name="Nat. Ecol. Evol.">
        <title>Pezizomycetes genomes reveal the molecular basis of ectomycorrhizal truffle lifestyle.</title>
        <authorList>
            <person name="Murat C."/>
            <person name="Payen T."/>
            <person name="Noel B."/>
            <person name="Kuo A."/>
            <person name="Morin E."/>
            <person name="Chen J."/>
            <person name="Kohler A."/>
            <person name="Krizsan K."/>
            <person name="Balestrini R."/>
            <person name="Da Silva C."/>
            <person name="Montanini B."/>
            <person name="Hainaut M."/>
            <person name="Levati E."/>
            <person name="Barry K.W."/>
            <person name="Belfiori B."/>
            <person name="Cichocki N."/>
            <person name="Clum A."/>
            <person name="Dockter R.B."/>
            <person name="Fauchery L."/>
            <person name="Guy J."/>
            <person name="Iotti M."/>
            <person name="Le Tacon F."/>
            <person name="Lindquist E.A."/>
            <person name="Lipzen A."/>
            <person name="Malagnac F."/>
            <person name="Mello A."/>
            <person name="Molinier V."/>
            <person name="Miyauchi S."/>
            <person name="Poulain J."/>
            <person name="Riccioni C."/>
            <person name="Rubini A."/>
            <person name="Sitrit Y."/>
            <person name="Splivallo R."/>
            <person name="Traeger S."/>
            <person name="Wang M."/>
            <person name="Zifcakova L."/>
            <person name="Wipf D."/>
            <person name="Zambonelli A."/>
            <person name="Paolocci F."/>
            <person name="Nowrousian M."/>
            <person name="Ottonello S."/>
            <person name="Baldrian P."/>
            <person name="Spatafora J.W."/>
            <person name="Henrissat B."/>
            <person name="Nagy L.G."/>
            <person name="Aury J.M."/>
            <person name="Wincker P."/>
            <person name="Grigoriev I.V."/>
            <person name="Bonfante P."/>
            <person name="Martin F.M."/>
        </authorList>
    </citation>
    <scope>NUCLEOTIDE SEQUENCE [LARGE SCALE GENOMIC DNA]</scope>
    <source>
        <strain evidence="2 3">RN42</strain>
    </source>
</reference>
<gene>
    <name evidence="2" type="ORF">BJ508DRAFT_366734</name>
</gene>
<dbReference type="AlphaFoldDB" id="A0A3N4HJJ1"/>
<name>A0A3N4HJJ1_ASCIM</name>